<name>A0AAV2PP97_MEGNR</name>
<keyword evidence="3 6" id="KW-0812">Transmembrane</keyword>
<organism evidence="7 8">
    <name type="scientific">Meganyctiphanes norvegica</name>
    <name type="common">Northern krill</name>
    <name type="synonym">Thysanopoda norvegica</name>
    <dbReference type="NCBI Taxonomy" id="48144"/>
    <lineage>
        <taxon>Eukaryota</taxon>
        <taxon>Metazoa</taxon>
        <taxon>Ecdysozoa</taxon>
        <taxon>Arthropoda</taxon>
        <taxon>Crustacea</taxon>
        <taxon>Multicrustacea</taxon>
        <taxon>Malacostraca</taxon>
        <taxon>Eumalacostraca</taxon>
        <taxon>Eucarida</taxon>
        <taxon>Euphausiacea</taxon>
        <taxon>Euphausiidae</taxon>
        <taxon>Meganyctiphanes</taxon>
    </lineage>
</organism>
<evidence type="ECO:0000256" key="4">
    <source>
        <dbReference type="ARBA" id="ARBA00022989"/>
    </source>
</evidence>
<dbReference type="InterPro" id="IPR018629">
    <property type="entry name" value="XK-rel"/>
</dbReference>
<dbReference type="EMBL" id="CAXKWB010000824">
    <property type="protein sequence ID" value="CAL4062334.1"/>
    <property type="molecule type" value="Genomic_DNA"/>
</dbReference>
<feature type="transmembrane region" description="Helical" evidence="6">
    <location>
        <begin position="103"/>
        <end position="123"/>
    </location>
</feature>
<sequence>MPPIHTQRITAMQRARHLHVFKKIPALLILFAIVPIFHFIWPLNHVLQPILGECVHYCHEITITTRIVGAIFESVPQFCLQNFVMMQAVFGDVVGIENPFSQLAFLSVVCSLCSISYAVASFLGEDKNDKIVKFIATFITTG</sequence>
<evidence type="ECO:0000256" key="6">
    <source>
        <dbReference type="RuleBase" id="RU910716"/>
    </source>
</evidence>
<comment type="caution">
    <text evidence="7">The sequence shown here is derived from an EMBL/GenBank/DDBJ whole genome shotgun (WGS) entry which is preliminary data.</text>
</comment>
<keyword evidence="8" id="KW-1185">Reference proteome</keyword>
<feature type="transmembrane region" description="Helical" evidence="6">
    <location>
        <begin position="20"/>
        <end position="41"/>
    </location>
</feature>
<evidence type="ECO:0000256" key="5">
    <source>
        <dbReference type="ARBA" id="ARBA00023136"/>
    </source>
</evidence>
<keyword evidence="5 6" id="KW-0472">Membrane</keyword>
<evidence type="ECO:0000313" key="7">
    <source>
        <dbReference type="EMBL" id="CAL4062334.1"/>
    </source>
</evidence>
<gene>
    <name evidence="7" type="ORF">MNOR_LOCUS2633</name>
</gene>
<evidence type="ECO:0000256" key="3">
    <source>
        <dbReference type="ARBA" id="ARBA00022692"/>
    </source>
</evidence>
<accession>A0AAV2PP97</accession>
<comment type="similarity">
    <text evidence="2 6">Belongs to the XK family.</text>
</comment>
<feature type="non-terminal residue" evidence="7">
    <location>
        <position position="142"/>
    </location>
</feature>
<evidence type="ECO:0000256" key="1">
    <source>
        <dbReference type="ARBA" id="ARBA00004141"/>
    </source>
</evidence>
<protein>
    <recommendedName>
        <fullName evidence="6">XK-related protein</fullName>
    </recommendedName>
</protein>
<evidence type="ECO:0000313" key="8">
    <source>
        <dbReference type="Proteomes" id="UP001497623"/>
    </source>
</evidence>
<dbReference type="Pfam" id="PF09815">
    <property type="entry name" value="XK-related"/>
    <property type="match status" value="1"/>
</dbReference>
<comment type="caution">
    <text evidence="6">Lacks conserved residue(s) required for the propagation of feature annotation.</text>
</comment>
<comment type="subcellular location">
    <subcellularLocation>
        <location evidence="1 6">Membrane</location>
        <topology evidence="1 6">Multi-pass membrane protein</topology>
    </subcellularLocation>
</comment>
<evidence type="ECO:0000256" key="2">
    <source>
        <dbReference type="ARBA" id="ARBA00008789"/>
    </source>
</evidence>
<dbReference type="GO" id="GO:0005886">
    <property type="term" value="C:plasma membrane"/>
    <property type="evidence" value="ECO:0007669"/>
    <property type="project" value="UniProtKB-ARBA"/>
</dbReference>
<dbReference type="Proteomes" id="UP001497623">
    <property type="component" value="Unassembled WGS sequence"/>
</dbReference>
<reference evidence="7 8" key="1">
    <citation type="submission" date="2024-05" db="EMBL/GenBank/DDBJ databases">
        <authorList>
            <person name="Wallberg A."/>
        </authorList>
    </citation>
    <scope>NUCLEOTIDE SEQUENCE [LARGE SCALE GENOMIC DNA]</scope>
</reference>
<proteinExistence type="inferred from homology"/>
<dbReference type="AlphaFoldDB" id="A0AAV2PP97"/>
<keyword evidence="4 6" id="KW-1133">Transmembrane helix</keyword>